<feature type="compositionally biased region" description="Polar residues" evidence="2">
    <location>
        <begin position="51"/>
        <end position="64"/>
    </location>
</feature>
<accession>A0A816YCG1</accession>
<feature type="region of interest" description="Disordered" evidence="2">
    <location>
        <begin position="24"/>
        <end position="75"/>
    </location>
</feature>
<feature type="compositionally biased region" description="Basic residues" evidence="2">
    <location>
        <begin position="32"/>
        <end position="44"/>
    </location>
</feature>
<keyword evidence="1" id="KW-0175">Coiled coil</keyword>
<evidence type="ECO:0000256" key="1">
    <source>
        <dbReference type="SAM" id="Coils"/>
    </source>
</evidence>
<dbReference type="PANTHER" id="PTHR46601:SF1">
    <property type="entry name" value="ADF-H DOMAIN-CONTAINING PROTEIN"/>
    <property type="match status" value="1"/>
</dbReference>
<name>A0A816YCG1_9BILA</name>
<evidence type="ECO:0000256" key="2">
    <source>
        <dbReference type="SAM" id="MobiDB-lite"/>
    </source>
</evidence>
<comment type="caution">
    <text evidence="3">The sequence shown here is derived from an EMBL/GenBank/DDBJ whole genome shotgun (WGS) entry which is preliminary data.</text>
</comment>
<reference evidence="3" key="1">
    <citation type="submission" date="2021-02" db="EMBL/GenBank/DDBJ databases">
        <authorList>
            <person name="Nowell W R."/>
        </authorList>
    </citation>
    <scope>NUCLEOTIDE SEQUENCE</scope>
</reference>
<sequence length="602" mass="70172">MKDNYKFRNETYRQRIKVKRSLSKKFDEECRRKKASSQAKWRRNKKEERQQSTISVPNVSTSRASDLRKKEGQRRRRLRLSSLRADNIKLRETVRILTKEIKQLRSSRTPTPPPDSPSKIFFDNVSPNAKQRTVLRLKDKIENLPRGTSAQIRSKFGINLSKQILPKTNSQSLIQTEIETFLCRDDITKLCPDKHKQIDGNQIRYRLNHLNILHQQFELESNIDIDYVTFTRYIPSYIKKPNNDSWGTCLCMPCLNPQLKYEKLHQLKRKHARIKVIVDFTPIDLYDLAKDEIKINEFKDNLTKLDKEDEEILVTFCEWQKIKAPHCTAPVSTKISISISMKEFIKKFIIEVDVLTKHICRMREQFRAAKAAKEQAKENTQVATIQIDWSENYNLKQAREEKGAYYYEQHISIQSGFVWLNKNSFSFASISDDTCHMAEAAWAAIQNLLKDLIDENNVNVINFISDSPVSQYRNKTMIFLMKKLATDRHIDIKWIFLESGHGKGVADAVGAAVKRKFDETIAFNPDNTFENALSLINVIKKNTDIKLFLYDTTNIASLRKIIPNLRTVKGTASFHEMFATKDGKFYVKTVSNEQEKLVQLKF</sequence>
<dbReference type="AlphaFoldDB" id="A0A816YCG1"/>
<feature type="coiled-coil region" evidence="1">
    <location>
        <begin position="80"/>
        <end position="107"/>
    </location>
</feature>
<organism evidence="3 4">
    <name type="scientific">Rotaria magnacalcarata</name>
    <dbReference type="NCBI Taxonomy" id="392030"/>
    <lineage>
        <taxon>Eukaryota</taxon>
        <taxon>Metazoa</taxon>
        <taxon>Spiralia</taxon>
        <taxon>Gnathifera</taxon>
        <taxon>Rotifera</taxon>
        <taxon>Eurotatoria</taxon>
        <taxon>Bdelloidea</taxon>
        <taxon>Philodinida</taxon>
        <taxon>Philodinidae</taxon>
        <taxon>Rotaria</taxon>
    </lineage>
</organism>
<gene>
    <name evidence="3" type="ORF">MBJ925_LOCUS32534</name>
</gene>
<evidence type="ECO:0000313" key="3">
    <source>
        <dbReference type="EMBL" id="CAF2157350.1"/>
    </source>
</evidence>
<protein>
    <submittedName>
        <fullName evidence="3">Uncharacterized protein</fullName>
    </submittedName>
</protein>
<dbReference type="Proteomes" id="UP000663824">
    <property type="component" value="Unassembled WGS sequence"/>
</dbReference>
<proteinExistence type="predicted"/>
<dbReference type="PANTHER" id="PTHR46601">
    <property type="entry name" value="ULP_PROTEASE DOMAIN-CONTAINING PROTEIN"/>
    <property type="match status" value="1"/>
</dbReference>
<evidence type="ECO:0000313" key="4">
    <source>
        <dbReference type="Proteomes" id="UP000663824"/>
    </source>
</evidence>
<dbReference type="EMBL" id="CAJNRE010017785">
    <property type="protein sequence ID" value="CAF2157350.1"/>
    <property type="molecule type" value="Genomic_DNA"/>
</dbReference>